<organism evidence="19 20">
    <name type="scientific">Cymbomonas tetramitiformis</name>
    <dbReference type="NCBI Taxonomy" id="36881"/>
    <lineage>
        <taxon>Eukaryota</taxon>
        <taxon>Viridiplantae</taxon>
        <taxon>Chlorophyta</taxon>
        <taxon>Pyramimonadophyceae</taxon>
        <taxon>Pyramimonadales</taxon>
        <taxon>Pyramimonadaceae</taxon>
        <taxon>Cymbomonas</taxon>
    </lineage>
</organism>
<dbReference type="GO" id="GO:0046872">
    <property type="term" value="F:metal ion binding"/>
    <property type="evidence" value="ECO:0007669"/>
    <property type="project" value="UniProtKB-KW"/>
</dbReference>
<dbReference type="InterPro" id="IPR050711">
    <property type="entry name" value="ET-N_metabolism_enzyme"/>
</dbReference>
<comment type="pathway">
    <text evidence="16">Amino-acid biosynthesis; L-glutamate biosynthesis via GLT pathway; L-glutamate from 2-oxoglutarate and L-glutamine (ferredoxin route): step 1/1.</text>
</comment>
<dbReference type="Gene3D" id="3.20.20.70">
    <property type="entry name" value="Aldolase class I"/>
    <property type="match status" value="2"/>
</dbReference>
<dbReference type="Gene3D" id="3.60.20.10">
    <property type="entry name" value="Glutamine Phosphoribosylpyrophosphate, subunit 1, domain 1"/>
    <property type="match status" value="1"/>
</dbReference>
<protein>
    <recommendedName>
        <fullName evidence="17">glutamate synthase (ferredoxin)</fullName>
        <ecNumber evidence="17">1.4.7.1</ecNumber>
    </recommendedName>
</protein>
<dbReference type="CDD" id="cd02808">
    <property type="entry name" value="GltS_FMN"/>
    <property type="match status" value="1"/>
</dbReference>
<dbReference type="Gene3D" id="2.160.20.60">
    <property type="entry name" value="Glutamate synthase, alpha subunit, C-terminal domain"/>
    <property type="match status" value="1"/>
</dbReference>
<dbReference type="SUPFAM" id="SSF56235">
    <property type="entry name" value="N-terminal nucleophile aminohydrolases (Ntn hydrolases)"/>
    <property type="match status" value="1"/>
</dbReference>
<keyword evidence="6" id="KW-0028">Amino-acid biosynthesis</keyword>
<feature type="domain" description="Glutamine amidotransferase type-2" evidence="18">
    <location>
        <begin position="155"/>
        <end position="558"/>
    </location>
</feature>
<proteinExistence type="inferred from homology"/>
<keyword evidence="10" id="KW-0315">Glutamine amidotransferase</keyword>
<dbReference type="Pfam" id="PF00310">
    <property type="entry name" value="GATase_2"/>
    <property type="match status" value="1"/>
</dbReference>
<evidence type="ECO:0000256" key="5">
    <source>
        <dbReference type="ARBA" id="ARBA00009716"/>
    </source>
</evidence>
<comment type="cofactor">
    <cofactor evidence="1">
        <name>FMN</name>
        <dbReference type="ChEBI" id="CHEBI:58210"/>
    </cofactor>
</comment>
<dbReference type="NCBIfam" id="NF008730">
    <property type="entry name" value="PRK11750.1"/>
    <property type="match status" value="1"/>
</dbReference>
<evidence type="ECO:0000256" key="15">
    <source>
        <dbReference type="ARBA" id="ARBA00023291"/>
    </source>
</evidence>
<evidence type="ECO:0000256" key="6">
    <source>
        <dbReference type="ARBA" id="ARBA00022605"/>
    </source>
</evidence>
<accession>A0AAE0C8Q2</accession>
<dbReference type="FunFam" id="3.60.20.10:FF:000001">
    <property type="entry name" value="Glutamate synthase, large subunit"/>
    <property type="match status" value="1"/>
</dbReference>
<keyword evidence="13" id="KW-0411">Iron-sulfur</keyword>
<reference evidence="19 20" key="1">
    <citation type="journal article" date="2015" name="Genome Biol. Evol.">
        <title>Comparative Genomics of a Bacterivorous Green Alga Reveals Evolutionary Causalities and Consequences of Phago-Mixotrophic Mode of Nutrition.</title>
        <authorList>
            <person name="Burns J.A."/>
            <person name="Paasch A."/>
            <person name="Narechania A."/>
            <person name="Kim E."/>
        </authorList>
    </citation>
    <scope>NUCLEOTIDE SEQUENCE [LARGE SCALE GENOMIC DNA]</scope>
    <source>
        <strain evidence="19 20">PLY_AMNH</strain>
    </source>
</reference>
<evidence type="ECO:0000256" key="3">
    <source>
        <dbReference type="ARBA" id="ARBA00004802"/>
    </source>
</evidence>
<dbReference type="PANTHER" id="PTHR11938:SF133">
    <property type="entry name" value="GLUTAMATE SYNTHASE (NADH)"/>
    <property type="match status" value="1"/>
</dbReference>
<keyword evidence="11" id="KW-0560">Oxidoreductase</keyword>
<dbReference type="InterPro" id="IPR017932">
    <property type="entry name" value="GATase_2_dom"/>
</dbReference>
<dbReference type="GO" id="GO:0051538">
    <property type="term" value="F:3 iron, 4 sulfur cluster binding"/>
    <property type="evidence" value="ECO:0007669"/>
    <property type="project" value="UniProtKB-KW"/>
</dbReference>
<comment type="cofactor">
    <cofactor evidence="2">
        <name>[3Fe-4S] cluster</name>
        <dbReference type="ChEBI" id="CHEBI:21137"/>
    </cofactor>
</comment>
<gene>
    <name evidence="19" type="ORF">CYMTET_40777</name>
</gene>
<dbReference type="Pfam" id="PF01493">
    <property type="entry name" value="GXGXG"/>
    <property type="match status" value="1"/>
</dbReference>
<name>A0AAE0C8Q2_9CHLO</name>
<dbReference type="Proteomes" id="UP001190700">
    <property type="component" value="Unassembled WGS sequence"/>
</dbReference>
<evidence type="ECO:0000256" key="9">
    <source>
        <dbReference type="ARBA" id="ARBA00022723"/>
    </source>
</evidence>
<dbReference type="GO" id="GO:0019676">
    <property type="term" value="P:ammonia assimilation cycle"/>
    <property type="evidence" value="ECO:0007669"/>
    <property type="project" value="TreeGrafter"/>
</dbReference>
<evidence type="ECO:0000256" key="10">
    <source>
        <dbReference type="ARBA" id="ARBA00022962"/>
    </source>
</evidence>
<evidence type="ECO:0000256" key="13">
    <source>
        <dbReference type="ARBA" id="ARBA00023014"/>
    </source>
</evidence>
<dbReference type="GO" id="GO:0016041">
    <property type="term" value="F:glutamate synthase (ferredoxin) activity"/>
    <property type="evidence" value="ECO:0007669"/>
    <property type="project" value="UniProtKB-EC"/>
</dbReference>
<keyword evidence="20" id="KW-1185">Reference proteome</keyword>
<dbReference type="PROSITE" id="PS51278">
    <property type="entry name" value="GATASE_TYPE_2"/>
    <property type="match status" value="1"/>
</dbReference>
<dbReference type="SUPFAM" id="SSF51395">
    <property type="entry name" value="FMN-linked oxidoreductases"/>
    <property type="match status" value="1"/>
</dbReference>
<comment type="pathway">
    <text evidence="3">Energy metabolism; nitrogen metabolism.</text>
</comment>
<evidence type="ECO:0000256" key="12">
    <source>
        <dbReference type="ARBA" id="ARBA00023004"/>
    </source>
</evidence>
<keyword evidence="9" id="KW-0479">Metal-binding</keyword>
<dbReference type="PANTHER" id="PTHR11938">
    <property type="entry name" value="FAD NADPH DEHYDROGENASE/OXIDOREDUCTASE"/>
    <property type="match status" value="1"/>
</dbReference>
<evidence type="ECO:0000256" key="16">
    <source>
        <dbReference type="ARBA" id="ARBA00037928"/>
    </source>
</evidence>
<sequence length="1676" mass="180010">MKMKDPLTLDIAIATTTRGMRFIYIVAHHASDARGENHRKTLDSLNKASLRVQRKGSSVGFAWRLSNRLQQRLVLTRNGSSSALVKPVIRDIPLPQFVGLRRGFLFARRSKSSVAGKSSLQTAPVCSAGSGETQVGKDKVHIADLNKILEERDACGVGFIANLANERNHKIVEDALTALGCMEHRGACSADNDSGDGAGIMTQIPWDLVNAFLKDEGLPACNESSTGVGMIFLPQEEEKAAEARAITESVLADEGLKLLAWRKVPVVDEVVGEYAKATQPIIEQIIVESTSGCTEDELERALMMARKVIEKKTSGDPVLAENFYFCSFSGRTIVYKGMLRSVVVGAFYKDLKDPLYTTAFAIYHRRFSTNTTPKWPLAQPMRILGHNGEINTLQGNLNWMASREALMTAPVWEGREPELRPICNTLMSDSANLDRTAEMYYRSGTPLDQTLMLLVPEAYENHPTLDARYPEAKGFYQYYAGLQEGWDGPALVVFSDGRTVGARLDRNGLRPARFWQTSDGYLYVASEVGVLGDVMTNAENVVAKGRLGPGMMVTTELGSGTFNRNSAVAKKVSSAKPFGEWVKAAQSSLPPAEPLIEMQMSSAECLKLQKATGYSGEDVGMIIESMALEGKEPTFCMGDDTPLAVLSGRPHLLYDYFKQRFAQVTNPAIDPLREGLVMSLVMHIGAKGNVLNVDESILPKMCIKSPVLFEKDLEAIVSKPELKATTLPIRFPGDGEKGTLKAALEDLCAAAAEAVNDGAEVLVLSDRPDGELSVDSPAIPALLATGAVHHHLIQSGLRFQASIVVESAQAFSTQHIACLVGYGASAVCPYLALETCRQYQQSARTQKLISSGKLPAITIDDVQLNLRSALNAGLKKILSKMGISLLSTYCGAQIFEIYGLGQDVVDTSFKGSVSRIGGLSLDELAAETENFWKSGFPEEEIKKLDNFGFFQVRPGLEYHGNNGQMSKILHQAIGLGGKATDAEAAKLYKETVRSAPVSVLRDMLEIVSDREAIPLEEVESVEKIMERFCTGGMSLGAISRETHETIAIAMNRIGGKSNSGEGGEDPQRYIPVADADDDGNSPTFPHLTHLENGDVASSAIKQVASGRFGVTPYFLMNAEQIEIKVAQGAKPGEGGQLPGKKVSPYIATLRSSKPGVPLISPPPHHDIYSIEDLSQLIYDLHMVNPKAKVSVKLVAEAGIGTVASGVAKANADIIQVSGHDGGTGASPVSSIKHAGGPWEMGLAESHQTLLANGLRDRVVLRTDGGYKTGHDVMMSALMGADEYGFGTVAMIATGCVMARICHTNNCPVGVASQREELRARFPGAPGDLVNYFHDVAQEIRMELASMGYASLQEVIGRADLLKQADTPLAKTKGLDLSFLTNYLPEVCQTVCRDHRDQPPHSNGPVLDDKILEMEEVAAAIEGEDSCEISLPIVNIDRAAVTRVSGAVAGKYGDNGFAGSIKINFEGSAGQSFCAMLCGGLDVNLVGEANDYVGKSMAGGSIAISPPPDSPFDASEAVLVGNTCLYGATGGRMFVNGLAGERFAVRNSLAQAVVEGTGDHCCEYMTGGCIVVLGKVGRNVGAGMTGGLGYFLDLDDNFLSKVNSEIVRAQRIKSDTGAAQLQGLIEEHVAKTGSAKGQMILDNWDEMREKFWQVVPPSEMGTPEVVDEPTAKANVSA</sequence>
<keyword evidence="7" id="KW-0285">Flavoprotein</keyword>
<dbReference type="InterPro" id="IPR036485">
    <property type="entry name" value="Glu_synth_asu_C_sf"/>
</dbReference>
<dbReference type="SUPFAM" id="SSF69336">
    <property type="entry name" value="Alpha subunit of glutamate synthase, C-terminal domain"/>
    <property type="match status" value="1"/>
</dbReference>
<dbReference type="Pfam" id="PF04898">
    <property type="entry name" value="Glu_syn_central"/>
    <property type="match status" value="1"/>
</dbReference>
<comment type="caution">
    <text evidence="19">The sequence shown here is derived from an EMBL/GenBank/DDBJ whole genome shotgun (WGS) entry which is preliminary data.</text>
</comment>
<evidence type="ECO:0000313" key="19">
    <source>
        <dbReference type="EMBL" id="KAK3249813.1"/>
    </source>
</evidence>
<evidence type="ECO:0000256" key="4">
    <source>
        <dbReference type="ARBA" id="ARBA00004909"/>
    </source>
</evidence>
<dbReference type="EMBL" id="LGRX02027114">
    <property type="protein sequence ID" value="KAK3249813.1"/>
    <property type="molecule type" value="Genomic_DNA"/>
</dbReference>
<keyword evidence="12" id="KW-0408">Iron</keyword>
<keyword evidence="14" id="KW-0314">Glutamate biosynthesis</keyword>
<evidence type="ECO:0000256" key="2">
    <source>
        <dbReference type="ARBA" id="ARBA00001927"/>
    </source>
</evidence>
<evidence type="ECO:0000256" key="7">
    <source>
        <dbReference type="ARBA" id="ARBA00022630"/>
    </source>
</evidence>
<dbReference type="InterPro" id="IPR029055">
    <property type="entry name" value="Ntn_hydrolases_N"/>
</dbReference>
<dbReference type="CDD" id="cd00713">
    <property type="entry name" value="GltS"/>
    <property type="match status" value="1"/>
</dbReference>
<dbReference type="EC" id="1.4.7.1" evidence="17"/>
<evidence type="ECO:0000256" key="14">
    <source>
        <dbReference type="ARBA" id="ARBA00023164"/>
    </source>
</evidence>
<keyword evidence="15" id="KW-0003">3Fe-4S</keyword>
<dbReference type="InterPro" id="IPR006982">
    <property type="entry name" value="Glu_synth_centr_N"/>
</dbReference>
<comment type="pathway">
    <text evidence="4">Nitrogen metabolism.</text>
</comment>
<comment type="similarity">
    <text evidence="5">Belongs to the glutamate synthase family.</text>
</comment>
<evidence type="ECO:0000256" key="8">
    <source>
        <dbReference type="ARBA" id="ARBA00022643"/>
    </source>
</evidence>
<evidence type="ECO:0000256" key="17">
    <source>
        <dbReference type="ARBA" id="ARBA00039085"/>
    </source>
</evidence>
<keyword evidence="8" id="KW-0288">FMN</keyword>
<dbReference type="FunFam" id="3.20.20.70:FF:000084">
    <property type="entry name" value="Ferredoxin-dependent glutamate synthase, chloroplastic"/>
    <property type="match status" value="1"/>
</dbReference>
<dbReference type="InterPro" id="IPR002489">
    <property type="entry name" value="Glu_synth_asu_C"/>
</dbReference>
<evidence type="ECO:0000256" key="1">
    <source>
        <dbReference type="ARBA" id="ARBA00001917"/>
    </source>
</evidence>
<dbReference type="InterPro" id="IPR002932">
    <property type="entry name" value="Glu_synthdom"/>
</dbReference>
<dbReference type="Pfam" id="PF01645">
    <property type="entry name" value="Glu_synthase"/>
    <property type="match status" value="1"/>
</dbReference>
<evidence type="ECO:0000256" key="11">
    <source>
        <dbReference type="ARBA" id="ARBA00023002"/>
    </source>
</evidence>
<dbReference type="GO" id="GO:0006537">
    <property type="term" value="P:glutamate biosynthetic process"/>
    <property type="evidence" value="ECO:0007669"/>
    <property type="project" value="UniProtKB-KW"/>
</dbReference>
<evidence type="ECO:0000259" key="18">
    <source>
        <dbReference type="PROSITE" id="PS51278"/>
    </source>
</evidence>
<evidence type="ECO:0000313" key="20">
    <source>
        <dbReference type="Proteomes" id="UP001190700"/>
    </source>
</evidence>
<dbReference type="InterPro" id="IPR013785">
    <property type="entry name" value="Aldolase_TIM"/>
</dbReference>
<dbReference type="CDD" id="cd00982">
    <property type="entry name" value="gltB_C"/>
    <property type="match status" value="1"/>
</dbReference>